<name>A0A2I0UR33_LIMLA</name>
<proteinExistence type="predicted"/>
<feature type="compositionally biased region" description="Gly residues" evidence="1">
    <location>
        <begin position="1"/>
        <end position="11"/>
    </location>
</feature>
<dbReference type="Proteomes" id="UP000233556">
    <property type="component" value="Unassembled WGS sequence"/>
</dbReference>
<gene>
    <name evidence="2" type="ORF">llap_1249</name>
</gene>
<evidence type="ECO:0000313" key="3">
    <source>
        <dbReference type="Proteomes" id="UP000233556"/>
    </source>
</evidence>
<feature type="region of interest" description="Disordered" evidence="1">
    <location>
        <begin position="1"/>
        <end position="25"/>
    </location>
</feature>
<reference evidence="3" key="1">
    <citation type="submission" date="2017-11" db="EMBL/GenBank/DDBJ databases">
        <authorList>
            <person name="Lima N.C."/>
            <person name="Parody-Merino A.M."/>
            <person name="Battley P.F."/>
            <person name="Fidler A.E."/>
            <person name="Prosdocimi F."/>
        </authorList>
    </citation>
    <scope>NUCLEOTIDE SEQUENCE [LARGE SCALE GENOMIC DNA]</scope>
</reference>
<sequence>MSDCLGGGGDTRGPSPSPIAGQTATGTLVCGGLGVTRQGWVPQERWSQESVVAPSWWLLGGEDGRKDGGLPWGSPVERGHHRGGRRYERQIRVLHKVSRSITLSRRLKRDGACGRVPEGGRGIDACGGLPEGPLEDMSVLAGDPLTPPPPSTVSQGTCH</sequence>
<evidence type="ECO:0000256" key="1">
    <source>
        <dbReference type="SAM" id="MobiDB-lite"/>
    </source>
</evidence>
<evidence type="ECO:0000313" key="2">
    <source>
        <dbReference type="EMBL" id="PKU48508.1"/>
    </source>
</evidence>
<dbReference type="EMBL" id="KZ505652">
    <property type="protein sequence ID" value="PKU48508.1"/>
    <property type="molecule type" value="Genomic_DNA"/>
</dbReference>
<dbReference type="AlphaFoldDB" id="A0A2I0UR33"/>
<keyword evidence="3" id="KW-1185">Reference proteome</keyword>
<protein>
    <submittedName>
        <fullName evidence="2">Uncharacterized protein</fullName>
    </submittedName>
</protein>
<accession>A0A2I0UR33</accession>
<reference evidence="3" key="2">
    <citation type="submission" date="2017-12" db="EMBL/GenBank/DDBJ databases">
        <title>Genome sequence of the Bar-tailed Godwit (Limosa lapponica baueri).</title>
        <authorList>
            <person name="Lima N.C.B."/>
            <person name="Parody-Merino A.M."/>
            <person name="Battley P.F."/>
            <person name="Fidler A.E."/>
            <person name="Prosdocimi F."/>
        </authorList>
    </citation>
    <scope>NUCLEOTIDE SEQUENCE [LARGE SCALE GENOMIC DNA]</scope>
</reference>
<feature type="region of interest" description="Disordered" evidence="1">
    <location>
        <begin position="127"/>
        <end position="159"/>
    </location>
</feature>
<organism evidence="2 3">
    <name type="scientific">Limosa lapponica baueri</name>
    <dbReference type="NCBI Taxonomy" id="1758121"/>
    <lineage>
        <taxon>Eukaryota</taxon>
        <taxon>Metazoa</taxon>
        <taxon>Chordata</taxon>
        <taxon>Craniata</taxon>
        <taxon>Vertebrata</taxon>
        <taxon>Euteleostomi</taxon>
        <taxon>Archelosauria</taxon>
        <taxon>Archosauria</taxon>
        <taxon>Dinosauria</taxon>
        <taxon>Saurischia</taxon>
        <taxon>Theropoda</taxon>
        <taxon>Coelurosauria</taxon>
        <taxon>Aves</taxon>
        <taxon>Neognathae</taxon>
        <taxon>Neoaves</taxon>
        <taxon>Charadriiformes</taxon>
        <taxon>Scolopacidae</taxon>
        <taxon>Limosa</taxon>
    </lineage>
</organism>